<feature type="compositionally biased region" description="Polar residues" evidence="1">
    <location>
        <begin position="275"/>
        <end position="289"/>
    </location>
</feature>
<proteinExistence type="predicted"/>
<name>A0ABQ7C1P3_BRACR</name>
<feature type="region of interest" description="Disordered" evidence="1">
    <location>
        <begin position="261"/>
        <end position="289"/>
    </location>
</feature>
<keyword evidence="3" id="KW-1185">Reference proteome</keyword>
<evidence type="ECO:0000313" key="2">
    <source>
        <dbReference type="EMBL" id="KAF3545666.1"/>
    </source>
</evidence>
<evidence type="ECO:0000256" key="1">
    <source>
        <dbReference type="SAM" id="MobiDB-lite"/>
    </source>
</evidence>
<comment type="caution">
    <text evidence="2">The sequence shown here is derived from an EMBL/GenBank/DDBJ whole genome shotgun (WGS) entry which is preliminary data.</text>
</comment>
<reference evidence="2 3" key="1">
    <citation type="journal article" date="2020" name="BMC Genomics">
        <title>Intraspecific diversification of the crop wild relative Brassica cretica Lam. using demographic model selection.</title>
        <authorList>
            <person name="Kioukis A."/>
            <person name="Michalopoulou V.A."/>
            <person name="Briers L."/>
            <person name="Pirintsos S."/>
            <person name="Studholme D.J."/>
            <person name="Pavlidis P."/>
            <person name="Sarris P.F."/>
        </authorList>
    </citation>
    <scope>NUCLEOTIDE SEQUENCE [LARGE SCALE GENOMIC DNA]</scope>
    <source>
        <strain evidence="3">cv. PFS-1207/04</strain>
    </source>
</reference>
<feature type="region of interest" description="Disordered" evidence="1">
    <location>
        <begin position="306"/>
        <end position="342"/>
    </location>
</feature>
<accession>A0ABQ7C1P3</accession>
<sequence length="342" mass="38696">MDVSASSFFFSAENLCVCLGSLDHLRVLLRRHLHARIQDSLSCSSSRSLSHYGRDEETMMIRPLIVVYGEWLFKDNCWDFVVDNVKGARMCFLSDSATHADLVEMAEEDYKLDMNREVVDFTYSSPEEMMQQMAPDTPPIHVTSDRQVQNLIEICKTHDVRKRTGSSRQRPPILANPCQKLACPQKIKMGMRHKAGMGMRKPEEHMVYLLQKYCEIHGAIKTLLLQTWKAAKPGTWVITATPAPSKPGPNTNTRVPIRSQDLRENPRFSHDLRVQSRSQEPPGSNYGLRTNQRIFGFPYRLQASFMIPGSRGEPPGSPTTSGSQIIPHGLGEPPGPRHDLRI</sequence>
<evidence type="ECO:0008006" key="4">
    <source>
        <dbReference type="Google" id="ProtNLM"/>
    </source>
</evidence>
<organism evidence="2 3">
    <name type="scientific">Brassica cretica</name>
    <name type="common">Mustard</name>
    <dbReference type="NCBI Taxonomy" id="69181"/>
    <lineage>
        <taxon>Eukaryota</taxon>
        <taxon>Viridiplantae</taxon>
        <taxon>Streptophyta</taxon>
        <taxon>Embryophyta</taxon>
        <taxon>Tracheophyta</taxon>
        <taxon>Spermatophyta</taxon>
        <taxon>Magnoliopsida</taxon>
        <taxon>eudicotyledons</taxon>
        <taxon>Gunneridae</taxon>
        <taxon>Pentapetalae</taxon>
        <taxon>rosids</taxon>
        <taxon>malvids</taxon>
        <taxon>Brassicales</taxon>
        <taxon>Brassicaceae</taxon>
        <taxon>Brassiceae</taxon>
        <taxon>Brassica</taxon>
    </lineage>
</organism>
<gene>
    <name evidence="2" type="ORF">DY000_02007169</name>
</gene>
<dbReference type="EMBL" id="QGKV02000832">
    <property type="protein sequence ID" value="KAF3545666.1"/>
    <property type="molecule type" value="Genomic_DNA"/>
</dbReference>
<feature type="compositionally biased region" description="Basic and acidic residues" evidence="1">
    <location>
        <begin position="261"/>
        <end position="274"/>
    </location>
</feature>
<dbReference type="Proteomes" id="UP000266723">
    <property type="component" value="Unassembled WGS sequence"/>
</dbReference>
<protein>
    <recommendedName>
        <fullName evidence="4">SNF2 N-terminal domain-containing protein</fullName>
    </recommendedName>
</protein>
<evidence type="ECO:0000313" key="3">
    <source>
        <dbReference type="Proteomes" id="UP000266723"/>
    </source>
</evidence>